<dbReference type="SMART" id="SM00332">
    <property type="entry name" value="PP2Cc"/>
    <property type="match status" value="1"/>
</dbReference>
<evidence type="ECO:0000313" key="4">
    <source>
        <dbReference type="Proteomes" id="UP000292685"/>
    </source>
</evidence>
<keyword evidence="1" id="KW-0472">Membrane</keyword>
<evidence type="ECO:0000256" key="1">
    <source>
        <dbReference type="SAM" id="Phobius"/>
    </source>
</evidence>
<dbReference type="SMART" id="SM00331">
    <property type="entry name" value="PP2C_SIG"/>
    <property type="match status" value="1"/>
</dbReference>
<name>A0A4Q8AHC9_9MICC</name>
<keyword evidence="4" id="KW-1185">Reference proteome</keyword>
<dbReference type="NCBIfam" id="NF033484">
    <property type="entry name" value="Stp1_PP2C_phos"/>
    <property type="match status" value="1"/>
</dbReference>
<dbReference type="InterPro" id="IPR036457">
    <property type="entry name" value="PPM-type-like_dom_sf"/>
</dbReference>
<dbReference type="PROSITE" id="PS51746">
    <property type="entry name" value="PPM_2"/>
    <property type="match status" value="1"/>
</dbReference>
<dbReference type="OrthoDB" id="9801841at2"/>
<protein>
    <submittedName>
        <fullName evidence="3">Protein phosphatase</fullName>
    </submittedName>
</protein>
<dbReference type="EMBL" id="SHLA01000001">
    <property type="protein sequence ID" value="RZU63185.1"/>
    <property type="molecule type" value="Genomic_DNA"/>
</dbReference>
<dbReference type="AlphaFoldDB" id="A0A4Q8AHC9"/>
<comment type="caution">
    <text evidence="3">The sequence shown here is derived from an EMBL/GenBank/DDBJ whole genome shotgun (WGS) entry which is preliminary data.</text>
</comment>
<dbReference type="Gene3D" id="3.60.40.10">
    <property type="entry name" value="PPM-type phosphatase domain"/>
    <property type="match status" value="1"/>
</dbReference>
<accession>A0A4Q8AHC9</accession>
<dbReference type="SUPFAM" id="SSF81606">
    <property type="entry name" value="PP2C-like"/>
    <property type="match status" value="1"/>
</dbReference>
<dbReference type="Proteomes" id="UP000292685">
    <property type="component" value="Unassembled WGS sequence"/>
</dbReference>
<gene>
    <name evidence="3" type="ORF">EV380_2796</name>
</gene>
<evidence type="ECO:0000259" key="2">
    <source>
        <dbReference type="PROSITE" id="PS51746"/>
    </source>
</evidence>
<evidence type="ECO:0000313" key="3">
    <source>
        <dbReference type="EMBL" id="RZU63185.1"/>
    </source>
</evidence>
<dbReference type="Pfam" id="PF13672">
    <property type="entry name" value="PP2C_2"/>
    <property type="match status" value="1"/>
</dbReference>
<feature type="transmembrane region" description="Helical" evidence="1">
    <location>
        <begin position="348"/>
        <end position="371"/>
    </location>
</feature>
<organism evidence="3 4">
    <name type="scientific">Zhihengliuella halotolerans</name>
    <dbReference type="NCBI Taxonomy" id="370736"/>
    <lineage>
        <taxon>Bacteria</taxon>
        <taxon>Bacillati</taxon>
        <taxon>Actinomycetota</taxon>
        <taxon>Actinomycetes</taxon>
        <taxon>Micrococcales</taxon>
        <taxon>Micrococcaceae</taxon>
        <taxon>Zhihengliuella</taxon>
    </lineage>
</organism>
<dbReference type="InterPro" id="IPR015655">
    <property type="entry name" value="PP2C"/>
</dbReference>
<dbReference type="GO" id="GO:0004722">
    <property type="term" value="F:protein serine/threonine phosphatase activity"/>
    <property type="evidence" value="ECO:0007669"/>
    <property type="project" value="InterPro"/>
</dbReference>
<reference evidence="3 4" key="1">
    <citation type="submission" date="2019-02" db="EMBL/GenBank/DDBJ databases">
        <title>Sequencing the genomes of 1000 actinobacteria strains.</title>
        <authorList>
            <person name="Klenk H.-P."/>
        </authorList>
    </citation>
    <scope>NUCLEOTIDE SEQUENCE [LARGE SCALE GENOMIC DNA]</scope>
    <source>
        <strain evidence="3 4">DSM 17364</strain>
    </source>
</reference>
<feature type="domain" description="PPM-type phosphatase" evidence="2">
    <location>
        <begin position="6"/>
        <end position="237"/>
    </location>
</feature>
<dbReference type="RefSeq" id="WP_130451623.1">
    <property type="nucleotide sequence ID" value="NZ_SHLA01000001.1"/>
</dbReference>
<dbReference type="CDD" id="cd00143">
    <property type="entry name" value="PP2Cc"/>
    <property type="match status" value="1"/>
</dbReference>
<sequence length="477" mass="51998">MAFTLRFAAASDVGKVRSNNQDSAYAGRHLAIVADGMGGHVGGDVASASTVLDLVHLDQETTEDVETVLPDEIQAANSILNELVSANPKLSGMGTTVTALLLTGDTFQYAHIGDSRAYRLKDGKFTQMSRDHTFVQRLVEEGRLSPAEAENHPHKNVLLRVLGDSDASPELDIHQFPVSPGERWMLCSDGLNAVVSDPVIEQIVRGTKDLQETADDLVQVTLDNGSPDNVTVVVIEVVEDDDQPMTTPFVSLEAAVDPEESVDTGMLQRITGSEDIEASAAIIRHEMNNRPHALVGSALLATQTGHIPMVTTRSAQKRAAALLMHKTPTQQAEVLEHHEEQQAPRRRLLIPIFLTLMGLLLASVLWFGYVWTQTQYYVGNYDGRVAIFNGVSQDLGPVKLSQLDSVTDIPLDALPAYTQQRIKSSLPSRDLEHAQDMVSELLVTARRSCPVVVPGEDKDEKDVTAKLPSYCLEADDE</sequence>
<proteinExistence type="predicted"/>
<keyword evidence="1" id="KW-0812">Transmembrane</keyword>
<dbReference type="InterPro" id="IPR001932">
    <property type="entry name" value="PPM-type_phosphatase-like_dom"/>
</dbReference>
<keyword evidence="1" id="KW-1133">Transmembrane helix</keyword>
<dbReference type="PANTHER" id="PTHR47992">
    <property type="entry name" value="PROTEIN PHOSPHATASE"/>
    <property type="match status" value="1"/>
</dbReference>